<dbReference type="PANTHER" id="PTHR43335:SF2">
    <property type="entry name" value="ABC TRANSPORTER, ATP-BINDING PROTEIN"/>
    <property type="match status" value="1"/>
</dbReference>
<keyword evidence="8" id="KW-1185">Reference proteome</keyword>
<evidence type="ECO:0000313" key="7">
    <source>
        <dbReference type="EMBL" id="MFB9315341.1"/>
    </source>
</evidence>
<dbReference type="RefSeq" id="WP_170215338.1">
    <property type="nucleotide sequence ID" value="NZ_JBHMDG010000034.1"/>
</dbReference>
<evidence type="ECO:0000256" key="3">
    <source>
        <dbReference type="ARBA" id="ARBA00022741"/>
    </source>
</evidence>
<keyword evidence="3" id="KW-0547">Nucleotide-binding</keyword>
<dbReference type="SMART" id="SM00382">
    <property type="entry name" value="AAA"/>
    <property type="match status" value="1"/>
</dbReference>
<dbReference type="GO" id="GO:0005524">
    <property type="term" value="F:ATP binding"/>
    <property type="evidence" value="ECO:0007669"/>
    <property type="project" value="UniProtKB-KW"/>
</dbReference>
<feature type="region of interest" description="Disordered" evidence="5">
    <location>
        <begin position="234"/>
        <end position="262"/>
    </location>
</feature>
<evidence type="ECO:0000256" key="4">
    <source>
        <dbReference type="ARBA" id="ARBA00022840"/>
    </source>
</evidence>
<evidence type="ECO:0000259" key="6">
    <source>
        <dbReference type="PROSITE" id="PS50893"/>
    </source>
</evidence>
<protein>
    <submittedName>
        <fullName evidence="7">ABC transporter ATP-binding protein</fullName>
    </submittedName>
</protein>
<evidence type="ECO:0000256" key="1">
    <source>
        <dbReference type="ARBA" id="ARBA00005417"/>
    </source>
</evidence>
<dbReference type="Proteomes" id="UP001589750">
    <property type="component" value="Unassembled WGS sequence"/>
</dbReference>
<evidence type="ECO:0000256" key="5">
    <source>
        <dbReference type="SAM" id="MobiDB-lite"/>
    </source>
</evidence>
<evidence type="ECO:0000256" key="2">
    <source>
        <dbReference type="ARBA" id="ARBA00022448"/>
    </source>
</evidence>
<dbReference type="SUPFAM" id="SSF52540">
    <property type="entry name" value="P-loop containing nucleoside triphosphate hydrolases"/>
    <property type="match status" value="1"/>
</dbReference>
<feature type="compositionally biased region" description="Polar residues" evidence="5">
    <location>
        <begin position="234"/>
        <end position="249"/>
    </location>
</feature>
<gene>
    <name evidence="7" type="ORF">ACFFRI_19995</name>
</gene>
<dbReference type="PROSITE" id="PS00211">
    <property type="entry name" value="ABC_TRANSPORTER_1"/>
    <property type="match status" value="1"/>
</dbReference>
<dbReference type="EMBL" id="JBHMDG010000034">
    <property type="protein sequence ID" value="MFB9315341.1"/>
    <property type="molecule type" value="Genomic_DNA"/>
</dbReference>
<dbReference type="InterPro" id="IPR027417">
    <property type="entry name" value="P-loop_NTPase"/>
</dbReference>
<evidence type="ECO:0000313" key="8">
    <source>
        <dbReference type="Proteomes" id="UP001589750"/>
    </source>
</evidence>
<name>A0ABV5KF37_9ACTN</name>
<dbReference type="InterPro" id="IPR017871">
    <property type="entry name" value="ABC_transporter-like_CS"/>
</dbReference>
<keyword evidence="2" id="KW-0813">Transport</keyword>
<dbReference type="PROSITE" id="PS50893">
    <property type="entry name" value="ABC_TRANSPORTER_2"/>
    <property type="match status" value="1"/>
</dbReference>
<dbReference type="Gene3D" id="3.40.50.300">
    <property type="entry name" value="P-loop containing nucleotide triphosphate hydrolases"/>
    <property type="match status" value="1"/>
</dbReference>
<feature type="domain" description="ABC transporter" evidence="6">
    <location>
        <begin position="17"/>
        <end position="247"/>
    </location>
</feature>
<accession>A0ABV5KF37</accession>
<keyword evidence="4 7" id="KW-0067">ATP-binding</keyword>
<dbReference type="InterPro" id="IPR003593">
    <property type="entry name" value="AAA+_ATPase"/>
</dbReference>
<proteinExistence type="inferred from homology"/>
<reference evidence="7 8" key="1">
    <citation type="submission" date="2024-09" db="EMBL/GenBank/DDBJ databases">
        <authorList>
            <person name="Sun Q."/>
            <person name="Mori K."/>
        </authorList>
    </citation>
    <scope>NUCLEOTIDE SEQUENCE [LARGE SCALE GENOMIC DNA]</scope>
    <source>
        <strain evidence="7 8">JCM 9626</strain>
    </source>
</reference>
<dbReference type="PANTHER" id="PTHR43335">
    <property type="entry name" value="ABC TRANSPORTER, ATP-BINDING PROTEIN"/>
    <property type="match status" value="1"/>
</dbReference>
<dbReference type="Pfam" id="PF00005">
    <property type="entry name" value="ABC_tran"/>
    <property type="match status" value="1"/>
</dbReference>
<dbReference type="InterPro" id="IPR003439">
    <property type="entry name" value="ABC_transporter-like_ATP-bd"/>
</dbReference>
<comment type="similarity">
    <text evidence="1">Belongs to the ABC transporter superfamily.</text>
</comment>
<comment type="caution">
    <text evidence="7">The sequence shown here is derived from an EMBL/GenBank/DDBJ whole genome shotgun (WGS) entry which is preliminary data.</text>
</comment>
<sequence>MSTRRHDLSEARRATAVGLADVSRRYGDVRALSSVSFTLGLGTTVLLGRNGAGKSTLSRILTGLETPSSGSVLRDGAAVTSRADWRHHHSQTGWLPQTLTAPMSMTVEQYLRYAAWLKTVPKAETSTAIDRAIHQVDLDDQRRRRLGQLSGGMLRRAGIAQAIVHDPHLVVLDEPTVGLDPEQRARFHDIIRTLAADRSLLISTHLLEDVEATADRILVLEQGSLSFDGTTDELQAMSSDGEDSSQSRLRSGFINIVSTEGP</sequence>
<organism evidence="7 8">
    <name type="scientific">Nocardioides plantarum</name>
    <dbReference type="NCBI Taxonomy" id="29299"/>
    <lineage>
        <taxon>Bacteria</taxon>
        <taxon>Bacillati</taxon>
        <taxon>Actinomycetota</taxon>
        <taxon>Actinomycetes</taxon>
        <taxon>Propionibacteriales</taxon>
        <taxon>Nocardioidaceae</taxon>
        <taxon>Nocardioides</taxon>
    </lineage>
</organism>